<accession>A0ABV1U193</accession>
<gene>
    <name evidence="2" type="ORF">ABT272_07065</name>
</gene>
<dbReference type="CDD" id="cd06558">
    <property type="entry name" value="crotonase-like"/>
    <property type="match status" value="1"/>
</dbReference>
<reference evidence="2 3" key="1">
    <citation type="submission" date="2024-06" db="EMBL/GenBank/DDBJ databases">
        <title>The Natural Products Discovery Center: Release of the First 8490 Sequenced Strains for Exploring Actinobacteria Biosynthetic Diversity.</title>
        <authorList>
            <person name="Kalkreuter E."/>
            <person name="Kautsar S.A."/>
            <person name="Yang D."/>
            <person name="Bader C.D."/>
            <person name="Teijaro C.N."/>
            <person name="Fluegel L."/>
            <person name="Davis C.M."/>
            <person name="Simpson J.R."/>
            <person name="Lauterbach L."/>
            <person name="Steele A.D."/>
            <person name="Gui C."/>
            <person name="Meng S."/>
            <person name="Li G."/>
            <person name="Viehrig K."/>
            <person name="Ye F."/>
            <person name="Su P."/>
            <person name="Kiefer A.F."/>
            <person name="Nichols A."/>
            <person name="Cepeda A.J."/>
            <person name="Yan W."/>
            <person name="Fan B."/>
            <person name="Jiang Y."/>
            <person name="Adhikari A."/>
            <person name="Zheng C.-J."/>
            <person name="Schuster L."/>
            <person name="Cowan T.M."/>
            <person name="Smanski M.J."/>
            <person name="Chevrette M.G."/>
            <person name="De Carvalho L.P.S."/>
            <person name="Shen B."/>
        </authorList>
    </citation>
    <scope>NUCLEOTIDE SEQUENCE [LARGE SCALE GENOMIC DNA]</scope>
    <source>
        <strain evidence="2 3">NPDC001166</strain>
    </source>
</reference>
<organism evidence="2 3">
    <name type="scientific">Streptomyces sp. 900105245</name>
    <dbReference type="NCBI Taxonomy" id="3154379"/>
    <lineage>
        <taxon>Bacteria</taxon>
        <taxon>Bacillati</taxon>
        <taxon>Actinomycetota</taxon>
        <taxon>Actinomycetes</taxon>
        <taxon>Kitasatosporales</taxon>
        <taxon>Streptomycetaceae</taxon>
        <taxon>Streptomyces</taxon>
    </lineage>
</organism>
<dbReference type="Proteomes" id="UP001470023">
    <property type="component" value="Unassembled WGS sequence"/>
</dbReference>
<name>A0ABV1U193_9ACTN</name>
<dbReference type="RefSeq" id="WP_351945543.1">
    <property type="nucleotide sequence ID" value="NZ_JBEOZW010000025.1"/>
</dbReference>
<evidence type="ECO:0000313" key="3">
    <source>
        <dbReference type="Proteomes" id="UP001470023"/>
    </source>
</evidence>
<comment type="similarity">
    <text evidence="1">Belongs to the enoyl-CoA hydratase/isomerase family.</text>
</comment>
<dbReference type="Pfam" id="PF00378">
    <property type="entry name" value="ECH_1"/>
    <property type="match status" value="1"/>
</dbReference>
<protein>
    <submittedName>
        <fullName evidence="2">Enoyl-CoA hydratase-related protein</fullName>
    </submittedName>
</protein>
<dbReference type="InterPro" id="IPR029045">
    <property type="entry name" value="ClpP/crotonase-like_dom_sf"/>
</dbReference>
<evidence type="ECO:0000313" key="2">
    <source>
        <dbReference type="EMBL" id="MER6427494.1"/>
    </source>
</evidence>
<dbReference type="EMBL" id="JBEPAZ010000004">
    <property type="protein sequence ID" value="MER6427494.1"/>
    <property type="molecule type" value="Genomic_DNA"/>
</dbReference>
<dbReference type="Gene3D" id="3.90.226.10">
    <property type="entry name" value="2-enoyl-CoA Hydratase, Chain A, domain 1"/>
    <property type="match status" value="1"/>
</dbReference>
<dbReference type="InterPro" id="IPR001753">
    <property type="entry name" value="Enoyl-CoA_hydra/iso"/>
</dbReference>
<comment type="caution">
    <text evidence="2">The sequence shown here is derived from an EMBL/GenBank/DDBJ whole genome shotgun (WGS) entry which is preliminary data.</text>
</comment>
<dbReference type="PANTHER" id="PTHR42964">
    <property type="entry name" value="ENOYL-COA HYDRATASE"/>
    <property type="match status" value="1"/>
</dbReference>
<dbReference type="InterPro" id="IPR051683">
    <property type="entry name" value="Enoyl-CoA_Hydratase/Isomerase"/>
</dbReference>
<dbReference type="Gene3D" id="6.10.30.40">
    <property type="match status" value="1"/>
</dbReference>
<evidence type="ECO:0000256" key="1">
    <source>
        <dbReference type="ARBA" id="ARBA00005254"/>
    </source>
</evidence>
<dbReference type="SUPFAM" id="SSF52096">
    <property type="entry name" value="ClpP/crotonase"/>
    <property type="match status" value="1"/>
</dbReference>
<sequence>MSHGTVRVQHQDPVVLRITLARPERGNTVDSDLIADLHEALDTAEKSDTCRLVLIDSPGQVFCNGMDMAEAAGEDAFGSSSGSTGDEGLGPAATDGAGFFRLLRRITELPRLTLACVDGRVAGGGVGLAAACDLVHTTERGVFSLPEALWGLLPCSVLPFLIRRTGFRTAGTMTLTTLPLTAQEAVRRGLADELSPDPGVLVRRLLSRLTKLDGRLIGEAKSYLCALHPLTAETEQRAVTAFARLAAAPGVREGMARFAAEGRYPWER</sequence>
<proteinExistence type="inferred from homology"/>
<keyword evidence="3" id="KW-1185">Reference proteome</keyword>
<dbReference type="PANTHER" id="PTHR42964:SF1">
    <property type="entry name" value="POLYKETIDE BIOSYNTHESIS ENOYL-COA HYDRATASE PKSH-RELATED"/>
    <property type="match status" value="1"/>
</dbReference>